<dbReference type="Proteomes" id="UP001345219">
    <property type="component" value="Chromosome 20"/>
</dbReference>
<dbReference type="InterPro" id="IPR013087">
    <property type="entry name" value="Znf_C2H2_type"/>
</dbReference>
<dbReference type="PANTHER" id="PTHR31681:SF39">
    <property type="entry name" value="OS01G0785900 PROTEIN"/>
    <property type="match status" value="1"/>
</dbReference>
<accession>A0AAN7GUG7</accession>
<name>A0AAN7GUG7_9MYRT</name>
<evidence type="ECO:0000259" key="1">
    <source>
        <dbReference type="PROSITE" id="PS00028"/>
    </source>
</evidence>
<sequence length="259" mass="28660">MPMGLGGRRDGNRRVSLDGDCHENGVAITCHKCEEQFSKWKAAESHHLSKHAGDSSRKIVEIICKTGRVKSEPNTTRIERKTGSRNTVKIKASKLSRKHPRCLADENELLRFYGTTLSCSLGLNGSSSLCVWEKCCVCRVLRNGFSARKELKDGIGVFTTSTAGRVFESIEIELEGLQQTRKALTVCRVIAGRVHRPLENIKEIAGQMGFNFLAGKVGLYSQIEELYLLNQRALLPCFVVICKLMLEQGFGAANSLSSL</sequence>
<proteinExistence type="predicted"/>
<evidence type="ECO:0000313" key="2">
    <source>
        <dbReference type="EMBL" id="KAK4747108.1"/>
    </source>
</evidence>
<dbReference type="SUPFAM" id="SSF56399">
    <property type="entry name" value="ADP-ribosylation"/>
    <property type="match status" value="1"/>
</dbReference>
<reference evidence="2 3" key="1">
    <citation type="journal article" date="2023" name="Hortic Res">
        <title>Pangenome of water caltrop reveals structural variations and asymmetric subgenome divergence after allopolyploidization.</title>
        <authorList>
            <person name="Zhang X."/>
            <person name="Chen Y."/>
            <person name="Wang L."/>
            <person name="Yuan Y."/>
            <person name="Fang M."/>
            <person name="Shi L."/>
            <person name="Lu R."/>
            <person name="Comes H.P."/>
            <person name="Ma Y."/>
            <person name="Chen Y."/>
            <person name="Huang G."/>
            <person name="Zhou Y."/>
            <person name="Zheng Z."/>
            <person name="Qiu Y."/>
        </authorList>
    </citation>
    <scope>NUCLEOTIDE SEQUENCE [LARGE SCALE GENOMIC DNA]</scope>
    <source>
        <tissue evidence="2">Roots</tissue>
    </source>
</reference>
<keyword evidence="3" id="KW-1185">Reference proteome</keyword>
<organism evidence="2 3">
    <name type="scientific">Trapa incisa</name>
    <dbReference type="NCBI Taxonomy" id="236973"/>
    <lineage>
        <taxon>Eukaryota</taxon>
        <taxon>Viridiplantae</taxon>
        <taxon>Streptophyta</taxon>
        <taxon>Embryophyta</taxon>
        <taxon>Tracheophyta</taxon>
        <taxon>Spermatophyta</taxon>
        <taxon>Magnoliopsida</taxon>
        <taxon>eudicotyledons</taxon>
        <taxon>Gunneridae</taxon>
        <taxon>Pentapetalae</taxon>
        <taxon>rosids</taxon>
        <taxon>malvids</taxon>
        <taxon>Myrtales</taxon>
        <taxon>Lythraceae</taxon>
        <taxon>Trapa</taxon>
    </lineage>
</organism>
<feature type="domain" description="C2H2-type" evidence="1">
    <location>
        <begin position="30"/>
        <end position="51"/>
    </location>
</feature>
<dbReference type="EMBL" id="JAXIOK010000020">
    <property type="protein sequence ID" value="KAK4747108.1"/>
    <property type="molecule type" value="Genomic_DNA"/>
</dbReference>
<dbReference type="PANTHER" id="PTHR31681">
    <property type="entry name" value="C2H2-LIKE ZINC FINGER PROTEIN"/>
    <property type="match status" value="1"/>
</dbReference>
<protein>
    <recommendedName>
        <fullName evidence="1">C2H2-type domain-containing protein</fullName>
    </recommendedName>
</protein>
<evidence type="ECO:0000313" key="3">
    <source>
        <dbReference type="Proteomes" id="UP001345219"/>
    </source>
</evidence>
<comment type="caution">
    <text evidence="2">The sequence shown here is derived from an EMBL/GenBank/DDBJ whole genome shotgun (WGS) entry which is preliminary data.</text>
</comment>
<dbReference type="PROSITE" id="PS00028">
    <property type="entry name" value="ZINC_FINGER_C2H2_1"/>
    <property type="match status" value="1"/>
</dbReference>
<gene>
    <name evidence="2" type="ORF">SAY87_026145</name>
</gene>
<dbReference type="AlphaFoldDB" id="A0AAN7GUG7"/>